<evidence type="ECO:0000313" key="1">
    <source>
        <dbReference type="EMBL" id="MCM2392046.1"/>
    </source>
</evidence>
<sequence>MSPPLIRLAIGPTHGTAHVGVLLGVEAVTACATHSTDLQPVPEASAHILCQSCVRALLVLSTAPHPGEPEARPATGTGRGTLGHRPIPGHLLAYCGKLLDTRPTRSRRRCALCTRLGDALDTLRRQADELLLPAGEPCHGDDLLLWAPLGRGNLVTGHRRNAVTGKGFCDRTLAGANPGALNECAPCRWRWEEAELVRQMFTLPHMRDRACSWGQQDVDLFDDRACTLDSGDAYTLSGCEETHYVVAVADRGGESHTDLLVYLSGEDRIADLRVRRDRLVAIQRPAR</sequence>
<dbReference type="Proteomes" id="UP001431429">
    <property type="component" value="Unassembled WGS sequence"/>
</dbReference>
<protein>
    <submittedName>
        <fullName evidence="1">Uncharacterized protein</fullName>
    </submittedName>
</protein>
<organism evidence="1 2">
    <name type="scientific">Streptomyces albipurpureus</name>
    <dbReference type="NCBI Taxonomy" id="2897419"/>
    <lineage>
        <taxon>Bacteria</taxon>
        <taxon>Bacillati</taxon>
        <taxon>Actinomycetota</taxon>
        <taxon>Actinomycetes</taxon>
        <taxon>Kitasatosporales</taxon>
        <taxon>Streptomycetaceae</taxon>
        <taxon>Streptomyces</taxon>
    </lineage>
</organism>
<comment type="caution">
    <text evidence="1">The sequence shown here is derived from an EMBL/GenBank/DDBJ whole genome shotgun (WGS) entry which is preliminary data.</text>
</comment>
<dbReference type="RefSeq" id="WP_250922364.1">
    <property type="nucleotide sequence ID" value="NZ_JAMQAW010000036.1"/>
</dbReference>
<proteinExistence type="predicted"/>
<name>A0ABT0UUX9_9ACTN</name>
<gene>
    <name evidence="1" type="ORF">NBG84_27805</name>
</gene>
<dbReference type="EMBL" id="JAMQAW010000036">
    <property type="protein sequence ID" value="MCM2392046.1"/>
    <property type="molecule type" value="Genomic_DNA"/>
</dbReference>
<keyword evidence="2" id="KW-1185">Reference proteome</keyword>
<accession>A0ABT0UUX9</accession>
<reference evidence="1" key="1">
    <citation type="submission" date="2022-06" db="EMBL/GenBank/DDBJ databases">
        <title>Genome public.</title>
        <authorList>
            <person name="Sun Q."/>
        </authorList>
    </citation>
    <scope>NUCLEOTIDE SEQUENCE</scope>
    <source>
        <strain evidence="1">CWNU-1</strain>
    </source>
</reference>
<evidence type="ECO:0000313" key="2">
    <source>
        <dbReference type="Proteomes" id="UP001431429"/>
    </source>
</evidence>